<feature type="domain" description="DUF1330" evidence="1">
    <location>
        <begin position="2"/>
        <end position="95"/>
    </location>
</feature>
<dbReference type="SUPFAM" id="SSF54909">
    <property type="entry name" value="Dimeric alpha+beta barrel"/>
    <property type="match status" value="1"/>
</dbReference>
<gene>
    <name evidence="2" type="ORF">ELQ94_14210</name>
</gene>
<dbReference type="InterPro" id="IPR010753">
    <property type="entry name" value="DUF1330"/>
</dbReference>
<dbReference type="PANTHER" id="PTHR41521">
    <property type="match status" value="1"/>
</dbReference>
<sequence length="101" mass="11256">MTAYIVFQRESTIDQQALDRYMERADGTLATHDVQALVDYGRHEVLEGPPVEGVVILAFPDAAAAKDWYLGEEYQEVVKNRFQGAIYRAVLVDGVDAGTLH</sequence>
<accession>A0A3S0WVN8</accession>
<dbReference type="PANTHER" id="PTHR41521:SF4">
    <property type="entry name" value="BLR0684 PROTEIN"/>
    <property type="match status" value="1"/>
</dbReference>
<name>A0A3S0WVN8_9MICO</name>
<protein>
    <submittedName>
        <fullName evidence="2">DUF1330 domain-containing protein</fullName>
    </submittedName>
</protein>
<dbReference type="Pfam" id="PF07045">
    <property type="entry name" value="DUF1330"/>
    <property type="match status" value="1"/>
</dbReference>
<evidence type="ECO:0000313" key="3">
    <source>
        <dbReference type="Proteomes" id="UP000274909"/>
    </source>
</evidence>
<dbReference type="InterPro" id="IPR011008">
    <property type="entry name" value="Dimeric_a/b-barrel"/>
</dbReference>
<dbReference type="RefSeq" id="WP_127051024.1">
    <property type="nucleotide sequence ID" value="NZ_RZGZ01000004.1"/>
</dbReference>
<comment type="caution">
    <text evidence="2">The sequence shown here is derived from an EMBL/GenBank/DDBJ whole genome shotgun (WGS) entry which is preliminary data.</text>
</comment>
<keyword evidence="3" id="KW-1185">Reference proteome</keyword>
<organism evidence="2 3">
    <name type="scientific">Labedella endophytica</name>
    <dbReference type="NCBI Taxonomy" id="1523160"/>
    <lineage>
        <taxon>Bacteria</taxon>
        <taxon>Bacillati</taxon>
        <taxon>Actinomycetota</taxon>
        <taxon>Actinomycetes</taxon>
        <taxon>Micrococcales</taxon>
        <taxon>Microbacteriaceae</taxon>
        <taxon>Labedella</taxon>
    </lineage>
</organism>
<dbReference type="OrthoDB" id="9806380at2"/>
<evidence type="ECO:0000313" key="2">
    <source>
        <dbReference type="EMBL" id="RUQ98171.1"/>
    </source>
</evidence>
<dbReference type="Proteomes" id="UP000274909">
    <property type="component" value="Unassembled WGS sequence"/>
</dbReference>
<proteinExistence type="predicted"/>
<dbReference type="EMBL" id="RZGZ01000004">
    <property type="protein sequence ID" value="RUQ98171.1"/>
    <property type="molecule type" value="Genomic_DNA"/>
</dbReference>
<dbReference type="AlphaFoldDB" id="A0A3S0WVN8"/>
<reference evidence="2 3" key="1">
    <citation type="submission" date="2018-12" db="EMBL/GenBank/DDBJ databases">
        <authorList>
            <person name="Li F."/>
        </authorList>
    </citation>
    <scope>NUCLEOTIDE SEQUENCE [LARGE SCALE GENOMIC DNA]</scope>
    <source>
        <strain evidence="2 3">EGI 6500705</strain>
    </source>
</reference>
<dbReference type="Gene3D" id="3.30.70.100">
    <property type="match status" value="1"/>
</dbReference>
<evidence type="ECO:0000259" key="1">
    <source>
        <dbReference type="Pfam" id="PF07045"/>
    </source>
</evidence>